<dbReference type="InterPro" id="IPR023366">
    <property type="entry name" value="ATP_synth_asu-like_sf"/>
</dbReference>
<proteinExistence type="predicted"/>
<feature type="repeat" description="Lumazine-binding" evidence="10">
    <location>
        <begin position="93"/>
        <end position="185"/>
    </location>
</feature>
<evidence type="ECO:0000256" key="5">
    <source>
        <dbReference type="ARBA" id="ARBA00013950"/>
    </source>
</evidence>
<evidence type="ECO:0000256" key="4">
    <source>
        <dbReference type="ARBA" id="ARBA00012827"/>
    </source>
</evidence>
<evidence type="ECO:0000256" key="10">
    <source>
        <dbReference type="PROSITE-ProRule" id="PRU00524"/>
    </source>
</evidence>
<dbReference type="NCBIfam" id="NF006767">
    <property type="entry name" value="PRK09289.1"/>
    <property type="match status" value="1"/>
</dbReference>
<keyword evidence="6" id="KW-0686">Riboflavin biosynthesis</keyword>
<dbReference type="GO" id="GO:0009231">
    <property type="term" value="P:riboflavin biosynthetic process"/>
    <property type="evidence" value="ECO:0007669"/>
    <property type="project" value="UniProtKB-KW"/>
</dbReference>
<evidence type="ECO:0000256" key="3">
    <source>
        <dbReference type="ARBA" id="ARBA00004887"/>
    </source>
</evidence>
<accession>A0A7C4TE63</accession>
<evidence type="ECO:0000256" key="1">
    <source>
        <dbReference type="ARBA" id="ARBA00000968"/>
    </source>
</evidence>
<dbReference type="NCBIfam" id="TIGR00187">
    <property type="entry name" value="ribE"/>
    <property type="match status" value="1"/>
</dbReference>
<gene>
    <name evidence="12" type="ORF">ENV60_04875</name>
</gene>
<evidence type="ECO:0000256" key="2">
    <source>
        <dbReference type="ARBA" id="ARBA00002803"/>
    </source>
</evidence>
<dbReference type="PANTHER" id="PTHR21098:SF12">
    <property type="entry name" value="RIBOFLAVIN SYNTHASE"/>
    <property type="match status" value="1"/>
</dbReference>
<reference evidence="12" key="1">
    <citation type="journal article" date="2020" name="mSystems">
        <title>Genome- and Community-Level Interaction Insights into Carbon Utilization and Element Cycling Functions of Hydrothermarchaeota in Hydrothermal Sediment.</title>
        <authorList>
            <person name="Zhou Z."/>
            <person name="Liu Y."/>
            <person name="Xu W."/>
            <person name="Pan J."/>
            <person name="Luo Z.H."/>
            <person name="Li M."/>
        </authorList>
    </citation>
    <scope>NUCLEOTIDE SEQUENCE [LARGE SCALE GENOMIC DNA]</scope>
    <source>
        <strain evidence="12">SpSt-774</strain>
    </source>
</reference>
<evidence type="ECO:0000313" key="12">
    <source>
        <dbReference type="EMBL" id="HGV97610.1"/>
    </source>
</evidence>
<protein>
    <recommendedName>
        <fullName evidence="5 9">Riboflavin synthase</fullName>
        <ecNumber evidence="4 9">2.5.1.9</ecNumber>
    </recommendedName>
</protein>
<evidence type="ECO:0000259" key="11">
    <source>
        <dbReference type="PROSITE" id="PS51177"/>
    </source>
</evidence>
<dbReference type="GO" id="GO:0004746">
    <property type="term" value="F:riboflavin synthase activity"/>
    <property type="evidence" value="ECO:0007669"/>
    <property type="project" value="UniProtKB-UniRule"/>
</dbReference>
<dbReference type="EMBL" id="DTGZ01000092">
    <property type="protein sequence ID" value="HGV97610.1"/>
    <property type="molecule type" value="Genomic_DNA"/>
</dbReference>
<dbReference type="AlphaFoldDB" id="A0A7C4TE63"/>
<comment type="catalytic activity">
    <reaction evidence="1">
        <text>2 6,7-dimethyl-8-(1-D-ribityl)lumazine + H(+) = 5-amino-6-(D-ribitylamino)uracil + riboflavin</text>
        <dbReference type="Rhea" id="RHEA:20772"/>
        <dbReference type="ChEBI" id="CHEBI:15378"/>
        <dbReference type="ChEBI" id="CHEBI:15934"/>
        <dbReference type="ChEBI" id="CHEBI:57986"/>
        <dbReference type="ChEBI" id="CHEBI:58201"/>
        <dbReference type="EC" id="2.5.1.9"/>
    </reaction>
</comment>
<evidence type="ECO:0000256" key="9">
    <source>
        <dbReference type="NCBIfam" id="TIGR00187"/>
    </source>
</evidence>
<dbReference type="InterPro" id="IPR001783">
    <property type="entry name" value="Lumazine-bd"/>
</dbReference>
<comment type="pathway">
    <text evidence="3">Cofactor biosynthesis; riboflavin biosynthesis; riboflavin from 2-hydroxy-3-oxobutyl phosphate and 5-amino-6-(D-ribitylamino)uracil: step 2/2.</text>
</comment>
<sequence>MFTGIIEEKGRIIKIIKGKTSKIEIQSNLNNKIGDSIAIQGICLTITDVFRNGFSVEVMMQTREITTLPNWKSGDYVNLERAVAIGERIGGHIVLGHIDEKGRLLKIRGNEYYFRISPENKKYLIPKGCVAIDGVSLTIGEISGNTFSVYLIPYTLNNTTLGLLRVGSSVNIEYDYFVKMIRRGLY</sequence>
<feature type="domain" description="Lumazine-binding" evidence="11">
    <location>
        <begin position="93"/>
        <end position="185"/>
    </location>
</feature>
<dbReference type="Gene3D" id="2.40.30.20">
    <property type="match status" value="2"/>
</dbReference>
<dbReference type="CDD" id="cd00402">
    <property type="entry name" value="Riboflavin_synthase_like"/>
    <property type="match status" value="1"/>
</dbReference>
<dbReference type="PANTHER" id="PTHR21098">
    <property type="entry name" value="RIBOFLAVIN SYNTHASE ALPHA CHAIN"/>
    <property type="match status" value="1"/>
</dbReference>
<dbReference type="EC" id="2.5.1.9" evidence="4 9"/>
<dbReference type="PIRSF" id="PIRSF000498">
    <property type="entry name" value="Riboflavin_syn_A"/>
    <property type="match status" value="1"/>
</dbReference>
<keyword evidence="7 12" id="KW-0808">Transferase</keyword>
<evidence type="ECO:0000256" key="8">
    <source>
        <dbReference type="ARBA" id="ARBA00022737"/>
    </source>
</evidence>
<feature type="domain" description="Lumazine-binding" evidence="11">
    <location>
        <begin position="1"/>
        <end position="92"/>
    </location>
</feature>
<dbReference type="PROSITE" id="PS51177">
    <property type="entry name" value="LUMAZINE_BIND"/>
    <property type="match status" value="2"/>
</dbReference>
<name>A0A7C4TE63_UNCW3</name>
<comment type="function">
    <text evidence="2">Catalyzes the dismutation of two molecules of 6,7-dimethyl-8-ribityllumazine, resulting in the formation of riboflavin and 5-amino-6-(D-ribitylamino)uracil.</text>
</comment>
<comment type="caution">
    <text evidence="12">The sequence shown here is derived from an EMBL/GenBank/DDBJ whole genome shotgun (WGS) entry which is preliminary data.</text>
</comment>
<dbReference type="SUPFAM" id="SSF63380">
    <property type="entry name" value="Riboflavin synthase domain-like"/>
    <property type="match status" value="2"/>
</dbReference>
<evidence type="ECO:0000256" key="6">
    <source>
        <dbReference type="ARBA" id="ARBA00022619"/>
    </source>
</evidence>
<organism evidence="12">
    <name type="scientific">candidate division WOR-3 bacterium</name>
    <dbReference type="NCBI Taxonomy" id="2052148"/>
    <lineage>
        <taxon>Bacteria</taxon>
        <taxon>Bacteria division WOR-3</taxon>
    </lineage>
</organism>
<keyword evidence="8" id="KW-0677">Repeat</keyword>
<dbReference type="InterPro" id="IPR017938">
    <property type="entry name" value="Riboflavin_synthase-like_b-brl"/>
</dbReference>
<dbReference type="Pfam" id="PF00677">
    <property type="entry name" value="Lum_binding"/>
    <property type="match status" value="2"/>
</dbReference>
<dbReference type="InterPro" id="IPR026017">
    <property type="entry name" value="Lumazine-bd_dom"/>
</dbReference>
<feature type="repeat" description="Lumazine-binding" evidence="10">
    <location>
        <begin position="1"/>
        <end position="92"/>
    </location>
</feature>
<evidence type="ECO:0000256" key="7">
    <source>
        <dbReference type="ARBA" id="ARBA00022679"/>
    </source>
</evidence>